<accession>A0A229P1E4</accession>
<evidence type="ECO:0000313" key="10">
    <source>
        <dbReference type="Proteomes" id="UP000215145"/>
    </source>
</evidence>
<name>A0A229P1E4_9BACL</name>
<evidence type="ECO:0000256" key="4">
    <source>
        <dbReference type="ARBA" id="ARBA00022692"/>
    </source>
</evidence>
<evidence type="ECO:0000256" key="2">
    <source>
        <dbReference type="ARBA" id="ARBA00004936"/>
    </source>
</evidence>
<feature type="transmembrane region" description="Helical" evidence="7">
    <location>
        <begin position="12"/>
        <end position="31"/>
    </location>
</feature>
<feature type="transmembrane region" description="Helical" evidence="7">
    <location>
        <begin position="51"/>
        <end position="70"/>
    </location>
</feature>
<keyword evidence="5 7" id="KW-1133">Transmembrane helix</keyword>
<feature type="transmembrane region" description="Helical" evidence="7">
    <location>
        <begin position="153"/>
        <end position="175"/>
    </location>
</feature>
<evidence type="ECO:0000256" key="5">
    <source>
        <dbReference type="ARBA" id="ARBA00022989"/>
    </source>
</evidence>
<evidence type="ECO:0000313" key="9">
    <source>
        <dbReference type="EMBL" id="OXM15851.1"/>
    </source>
</evidence>
<dbReference type="EMBL" id="NMUQ01000001">
    <property type="protein sequence ID" value="OXM15851.1"/>
    <property type="molecule type" value="Genomic_DNA"/>
</dbReference>
<dbReference type="InterPro" id="IPR000917">
    <property type="entry name" value="Sulfatase_N"/>
</dbReference>
<organism evidence="9 10">
    <name type="scientific">Paenibacillus herberti</name>
    <dbReference type="NCBI Taxonomy" id="1619309"/>
    <lineage>
        <taxon>Bacteria</taxon>
        <taxon>Bacillati</taxon>
        <taxon>Bacillota</taxon>
        <taxon>Bacilli</taxon>
        <taxon>Bacillales</taxon>
        <taxon>Paenibacillaceae</taxon>
        <taxon>Paenibacillus</taxon>
    </lineage>
</organism>
<evidence type="ECO:0000259" key="8">
    <source>
        <dbReference type="Pfam" id="PF00884"/>
    </source>
</evidence>
<protein>
    <recommendedName>
        <fullName evidence="8">Sulfatase N-terminal domain-containing protein</fullName>
    </recommendedName>
</protein>
<feature type="domain" description="Sulfatase N-terminal" evidence="8">
    <location>
        <begin position="250"/>
        <end position="539"/>
    </location>
</feature>
<dbReference type="InterPro" id="IPR017850">
    <property type="entry name" value="Alkaline_phosphatase_core_sf"/>
</dbReference>
<comment type="subcellular location">
    <subcellularLocation>
        <location evidence="1">Cell membrane</location>
        <topology evidence="1">Multi-pass membrane protein</topology>
    </subcellularLocation>
</comment>
<dbReference type="PANTHER" id="PTHR47371">
    <property type="entry name" value="LIPOTEICHOIC ACID SYNTHASE"/>
    <property type="match status" value="1"/>
</dbReference>
<dbReference type="PANTHER" id="PTHR47371:SF3">
    <property type="entry name" value="PHOSPHOGLYCEROL TRANSFERASE I"/>
    <property type="match status" value="1"/>
</dbReference>
<dbReference type="InterPro" id="IPR050448">
    <property type="entry name" value="OpgB/LTA_synthase_biosynth"/>
</dbReference>
<keyword evidence="10" id="KW-1185">Reference proteome</keyword>
<keyword evidence="4 7" id="KW-0812">Transmembrane</keyword>
<proteinExistence type="predicted"/>
<comment type="pathway">
    <text evidence="2">Cell wall biogenesis; lipoteichoic acid biosynthesis.</text>
</comment>
<feature type="transmembrane region" description="Helical" evidence="7">
    <location>
        <begin position="77"/>
        <end position="95"/>
    </location>
</feature>
<dbReference type="GO" id="GO:0005886">
    <property type="term" value="C:plasma membrane"/>
    <property type="evidence" value="ECO:0007669"/>
    <property type="project" value="UniProtKB-SubCell"/>
</dbReference>
<gene>
    <name evidence="9" type="ORF">CGZ75_03800</name>
</gene>
<dbReference type="Proteomes" id="UP000215145">
    <property type="component" value="Unassembled WGS sequence"/>
</dbReference>
<evidence type="ECO:0000256" key="7">
    <source>
        <dbReference type="SAM" id="Phobius"/>
    </source>
</evidence>
<dbReference type="Gene3D" id="3.40.720.10">
    <property type="entry name" value="Alkaline Phosphatase, subunit A"/>
    <property type="match status" value="1"/>
</dbReference>
<evidence type="ECO:0000256" key="1">
    <source>
        <dbReference type="ARBA" id="ARBA00004651"/>
    </source>
</evidence>
<evidence type="ECO:0000256" key="6">
    <source>
        <dbReference type="ARBA" id="ARBA00023136"/>
    </source>
</evidence>
<dbReference type="AlphaFoldDB" id="A0A229P1E4"/>
<reference evidence="9 10" key="1">
    <citation type="submission" date="2017-07" db="EMBL/GenBank/DDBJ databases">
        <title>Paenibacillus herberti R33 genome sequencing and assembly.</title>
        <authorList>
            <person name="Su W."/>
        </authorList>
    </citation>
    <scope>NUCLEOTIDE SEQUENCE [LARGE SCALE GENOMIC DNA]</scope>
    <source>
        <strain evidence="9 10">R33</strain>
    </source>
</reference>
<keyword evidence="3" id="KW-1003">Cell membrane</keyword>
<evidence type="ECO:0000256" key="3">
    <source>
        <dbReference type="ARBA" id="ARBA00022475"/>
    </source>
</evidence>
<comment type="caution">
    <text evidence="9">The sequence shown here is derived from an EMBL/GenBank/DDBJ whole genome shotgun (WGS) entry which is preliminary data.</text>
</comment>
<keyword evidence="6 7" id="KW-0472">Membrane</keyword>
<sequence>MTNKLRPSIKHGSTLLGLYIFGIILHFFIQASALEFNLENTWDWVASQPPLFFWGSTFFFFLLCGAAALFRNIYGGTLLISIISGLTGATIYQKMKATGEPLYPWDLLQLKNASEMASMARDMFSPVMIILTLLVLFGLGLLIFKLPKLRFPLAWRVVLAVFSISAVAMFVQVAGGKYPTLLNKLSYENIFWDQKANYRYNGFVIAFASNMNQEIIAKPEGYSEGAVREIAERYSAMPDQSAAASPAEQPNIVFVMNEAFFDVTRMKDYKLSEDPIPFVHDATAKQPSGYVLSPEFGGSTANVEFEALTGLSMSFLFDGSVPFQQNLTSQTDLPSIVSILINKGYQALALHPYDKTFYSRNRVYPMLGFERFTGQEDMKNKDWLGSRSYVSDMSAMKEAVSQLQEAGDKPTFLHLVTMQNHYPYTNKEIHGGNTISAEGVNSAYEDQVETYAEGIKHTDGALSYLYQSIQDLDRPTLLVLWGDHLPGLPKFVYEDAGWTDERLRHETPLLLLANYDIGSEPLGTISPSFLGPTALRYSGLSLPPFYKMLEEVRKQLPGLNKKVMLSQSGVTDEASLTDAQKLLLDDYRMVQYDLMEGEGYSKKLLFAE</sequence>
<dbReference type="OrthoDB" id="243547at2"/>
<feature type="transmembrane region" description="Helical" evidence="7">
    <location>
        <begin position="123"/>
        <end position="144"/>
    </location>
</feature>
<dbReference type="RefSeq" id="WP_089522941.1">
    <property type="nucleotide sequence ID" value="NZ_NMUQ01000001.1"/>
</dbReference>
<dbReference type="SUPFAM" id="SSF53649">
    <property type="entry name" value="Alkaline phosphatase-like"/>
    <property type="match status" value="1"/>
</dbReference>
<dbReference type="Pfam" id="PF00884">
    <property type="entry name" value="Sulfatase"/>
    <property type="match status" value="1"/>
</dbReference>
<dbReference type="CDD" id="cd16015">
    <property type="entry name" value="LTA_synthase"/>
    <property type="match status" value="1"/>
</dbReference>